<dbReference type="Gene3D" id="3.90.79.10">
    <property type="entry name" value="Nucleoside Triphosphate Pyrophosphohydrolase"/>
    <property type="match status" value="1"/>
</dbReference>
<feature type="domain" description="Nudix hydrolase" evidence="2">
    <location>
        <begin position="54"/>
        <end position="174"/>
    </location>
</feature>
<evidence type="ECO:0000313" key="3">
    <source>
        <dbReference type="EMBL" id="NUW34074.1"/>
    </source>
</evidence>
<reference evidence="3 4" key="1">
    <citation type="submission" date="2020-06" db="EMBL/GenBank/DDBJ databases">
        <title>Nonomuraea sp. SMC257, a novel actinomycete isolated from soil.</title>
        <authorList>
            <person name="Chanama M."/>
        </authorList>
    </citation>
    <scope>NUCLEOTIDE SEQUENCE [LARGE SCALE GENOMIC DNA]</scope>
    <source>
        <strain evidence="3 4">SMC257</strain>
    </source>
</reference>
<protein>
    <submittedName>
        <fullName evidence="3">NUDIX domain-containing protein</fullName>
    </submittedName>
</protein>
<dbReference type="Proteomes" id="UP000586042">
    <property type="component" value="Unassembled WGS sequence"/>
</dbReference>
<sequence>MRPGFGGRHPELARLLEVDAPVESHEVAWAGGRLPLRVGAHTSDAEVPLELVTSVRCIVEVGDSIVFCENSDGSHPWPGGRRQAAESYTDTVVREVHEETGWWIDRASVRRMGWLHLTHLLPQPPDPATPYPDFLQIVCRAKASGREGGPEAAWVDTEGYELSSRLVTVEEALRQTSTDLLAPVFLRVLRDGTGRP</sequence>
<dbReference type="AlphaFoldDB" id="A0A7Y6IBX4"/>
<dbReference type="InterPro" id="IPR020084">
    <property type="entry name" value="NUDIX_hydrolase_CS"/>
</dbReference>
<name>A0A7Y6IBX4_9ACTN</name>
<dbReference type="InterPro" id="IPR015797">
    <property type="entry name" value="NUDIX_hydrolase-like_dom_sf"/>
</dbReference>
<dbReference type="GO" id="GO:0016787">
    <property type="term" value="F:hydrolase activity"/>
    <property type="evidence" value="ECO:0007669"/>
    <property type="project" value="UniProtKB-KW"/>
</dbReference>
<keyword evidence="1" id="KW-0378">Hydrolase</keyword>
<dbReference type="EMBL" id="JABWGN010000008">
    <property type="protein sequence ID" value="NUW34074.1"/>
    <property type="molecule type" value="Genomic_DNA"/>
</dbReference>
<evidence type="ECO:0000313" key="4">
    <source>
        <dbReference type="Proteomes" id="UP000586042"/>
    </source>
</evidence>
<dbReference type="RefSeq" id="WP_175591522.1">
    <property type="nucleotide sequence ID" value="NZ_JABWGN010000008.1"/>
</dbReference>
<dbReference type="SUPFAM" id="SSF55811">
    <property type="entry name" value="Nudix"/>
    <property type="match status" value="1"/>
</dbReference>
<accession>A0A7Y6IBX4</accession>
<comment type="caution">
    <text evidence="3">The sequence shown here is derived from an EMBL/GenBank/DDBJ whole genome shotgun (WGS) entry which is preliminary data.</text>
</comment>
<evidence type="ECO:0000256" key="1">
    <source>
        <dbReference type="ARBA" id="ARBA00022801"/>
    </source>
</evidence>
<organism evidence="3 4">
    <name type="scientific">Nonomuraea montanisoli</name>
    <dbReference type="NCBI Taxonomy" id="2741721"/>
    <lineage>
        <taxon>Bacteria</taxon>
        <taxon>Bacillati</taxon>
        <taxon>Actinomycetota</taxon>
        <taxon>Actinomycetes</taxon>
        <taxon>Streptosporangiales</taxon>
        <taxon>Streptosporangiaceae</taxon>
        <taxon>Nonomuraea</taxon>
    </lineage>
</organism>
<gene>
    <name evidence="3" type="ORF">HTZ77_21940</name>
</gene>
<evidence type="ECO:0000259" key="2">
    <source>
        <dbReference type="Pfam" id="PF00293"/>
    </source>
</evidence>
<keyword evidence="4" id="KW-1185">Reference proteome</keyword>
<dbReference type="Pfam" id="PF00293">
    <property type="entry name" value="NUDIX"/>
    <property type="match status" value="1"/>
</dbReference>
<dbReference type="PROSITE" id="PS00893">
    <property type="entry name" value="NUDIX_BOX"/>
    <property type="match status" value="1"/>
</dbReference>
<dbReference type="InterPro" id="IPR000086">
    <property type="entry name" value="NUDIX_hydrolase_dom"/>
</dbReference>
<proteinExistence type="predicted"/>